<evidence type="ECO:0000313" key="7">
    <source>
        <dbReference type="EMBL" id="ATZ57834.1"/>
    </source>
</evidence>
<dbReference type="RefSeq" id="XP_001558345.1">
    <property type="nucleotide sequence ID" value="XM_001558295.2"/>
</dbReference>
<evidence type="ECO:0000256" key="2">
    <source>
        <dbReference type="ARBA" id="ARBA00005466"/>
    </source>
</evidence>
<name>A0A384K599_BOTFB</name>
<dbReference type="KEGG" id="bfu:BCIN_15g03640"/>
<dbReference type="Gene3D" id="3.30.43.10">
    <property type="entry name" value="Uridine Diphospho-n-acetylenolpyruvylglucosamine Reductase, domain 2"/>
    <property type="match status" value="1"/>
</dbReference>
<dbReference type="InterPro" id="IPR016169">
    <property type="entry name" value="FAD-bd_PCMH_sub2"/>
</dbReference>
<evidence type="ECO:0000256" key="4">
    <source>
        <dbReference type="ARBA" id="ARBA00022827"/>
    </source>
</evidence>
<reference evidence="7 8" key="3">
    <citation type="journal article" date="2017" name="Mol. Plant Pathol.">
        <title>A gapless genome sequence of the fungus Botrytis cinerea.</title>
        <authorList>
            <person name="Van Kan J.A."/>
            <person name="Stassen J.H."/>
            <person name="Mosbach A."/>
            <person name="Van Der Lee T.A."/>
            <person name="Faino L."/>
            <person name="Farmer A.D."/>
            <person name="Papasotiriou D.G."/>
            <person name="Zhou S."/>
            <person name="Seidl M.F."/>
            <person name="Cottam E."/>
            <person name="Edel D."/>
            <person name="Hahn M."/>
            <person name="Schwartz D.C."/>
            <person name="Dietrich R.A."/>
            <person name="Widdison S."/>
            <person name="Scalliet G."/>
        </authorList>
    </citation>
    <scope>NUCLEOTIDE SEQUENCE [LARGE SCALE GENOMIC DNA]</scope>
    <source>
        <strain evidence="7 8">B05.10</strain>
    </source>
</reference>
<dbReference type="PANTHER" id="PTHR42973:SF39">
    <property type="entry name" value="FAD-BINDING PCMH-TYPE DOMAIN-CONTAINING PROTEIN"/>
    <property type="match status" value="1"/>
</dbReference>
<dbReference type="GO" id="GO:0071949">
    <property type="term" value="F:FAD binding"/>
    <property type="evidence" value="ECO:0007669"/>
    <property type="project" value="InterPro"/>
</dbReference>
<dbReference type="GeneID" id="5438955"/>
<dbReference type="InterPro" id="IPR036318">
    <property type="entry name" value="FAD-bd_PCMH-like_sf"/>
</dbReference>
<evidence type="ECO:0000256" key="1">
    <source>
        <dbReference type="ARBA" id="ARBA00001974"/>
    </source>
</evidence>
<accession>A0A384K599</accession>
<dbReference type="InterPro" id="IPR016166">
    <property type="entry name" value="FAD-bd_PCMH"/>
</dbReference>
<evidence type="ECO:0000256" key="5">
    <source>
        <dbReference type="ARBA" id="ARBA00023002"/>
    </source>
</evidence>
<dbReference type="OrthoDB" id="415825at2759"/>
<reference evidence="7 8" key="2">
    <citation type="journal article" date="2012" name="Eukaryot. Cell">
        <title>Genome update of Botrytis cinerea strains B05.10 and T4.</title>
        <authorList>
            <person name="Staats M."/>
            <person name="van Kan J.A."/>
        </authorList>
    </citation>
    <scope>NUCLEOTIDE SEQUENCE [LARGE SCALE GENOMIC DNA]</scope>
    <source>
        <strain evidence="7 8">B05.10</strain>
    </source>
</reference>
<sequence>MRSLGPLVESLKGQLSPDAQILMKGDAGYVEGISRWSRAAERDAALIVYPTSAEDVSKLVLFVKEQRLDFAVAGGGHGSSGASSTQNGLSINLAKMRNVTVDPVTKTAICQGGALWSDVDTAAFAHGLAGVGGTVNHTGIGGLTLGGGFGHLTPKHGLVIDNLLEAEVVLADGRIVTCSAYQEPDLFWAIRGAGIGFGVTTSFTYQLHPQPNRVWGGMLVFPREKLEAIVSFANTIVTLDEENALLLLAFASPPPAFQPAVLVPVFYNGTEAEGSTYFKPLLDLEPLANTTKEMDYVEINSMLNEAMAHGLRRNLKGAAVLFPLTYSFAAEIYTETEKFLLETPDAKHTMVIFEYIPFGKILKVGQQDTAYANRGAYGNLVFGASWESPETDTKCRDWCRMMAQKTKAELESRLKEGTDEITKDGVGAYANYDGANHEAGKLVYGVNYPRLAELKKKYDPENLFSKGPNLVS</sequence>
<dbReference type="PROSITE" id="PS51387">
    <property type="entry name" value="FAD_PCMH"/>
    <property type="match status" value="1"/>
</dbReference>
<dbReference type="AlphaFoldDB" id="A0A384K599"/>
<keyword evidence="4" id="KW-0274">FAD</keyword>
<evidence type="ECO:0000259" key="6">
    <source>
        <dbReference type="PROSITE" id="PS51387"/>
    </source>
</evidence>
<comment type="similarity">
    <text evidence="2">Belongs to the oxygen-dependent FAD-linked oxidoreductase family.</text>
</comment>
<keyword evidence="8" id="KW-1185">Reference proteome</keyword>
<keyword evidence="3" id="KW-0285">Flavoprotein</keyword>
<keyword evidence="5" id="KW-0560">Oxidoreductase</keyword>
<dbReference type="PANTHER" id="PTHR42973">
    <property type="entry name" value="BINDING OXIDOREDUCTASE, PUTATIVE (AFU_ORTHOLOGUE AFUA_1G17690)-RELATED"/>
    <property type="match status" value="1"/>
</dbReference>
<dbReference type="InterPro" id="IPR016167">
    <property type="entry name" value="FAD-bd_PCMH_sub1"/>
</dbReference>
<dbReference type="OMA" id="VLLYGNY"/>
<dbReference type="InterPro" id="IPR012951">
    <property type="entry name" value="BBE"/>
</dbReference>
<dbReference type="Gene3D" id="3.40.462.20">
    <property type="match status" value="1"/>
</dbReference>
<dbReference type="Pfam" id="PF08031">
    <property type="entry name" value="BBE"/>
    <property type="match status" value="1"/>
</dbReference>
<dbReference type="Pfam" id="PF01565">
    <property type="entry name" value="FAD_binding_4"/>
    <property type="match status" value="1"/>
</dbReference>
<feature type="domain" description="FAD-binding PCMH-type" evidence="6">
    <location>
        <begin position="40"/>
        <end position="210"/>
    </location>
</feature>
<dbReference type="Gene3D" id="3.30.465.10">
    <property type="match status" value="1"/>
</dbReference>
<organism evidence="7 8">
    <name type="scientific">Botryotinia fuckeliana (strain B05.10)</name>
    <name type="common">Noble rot fungus</name>
    <name type="synonym">Botrytis cinerea</name>
    <dbReference type="NCBI Taxonomy" id="332648"/>
    <lineage>
        <taxon>Eukaryota</taxon>
        <taxon>Fungi</taxon>
        <taxon>Dikarya</taxon>
        <taxon>Ascomycota</taxon>
        <taxon>Pezizomycotina</taxon>
        <taxon>Leotiomycetes</taxon>
        <taxon>Helotiales</taxon>
        <taxon>Sclerotiniaceae</taxon>
        <taxon>Botrytis</taxon>
    </lineage>
</organism>
<dbReference type="EMBL" id="CP009819">
    <property type="protein sequence ID" value="ATZ57834.1"/>
    <property type="molecule type" value="Genomic_DNA"/>
</dbReference>
<proteinExistence type="inferred from homology"/>
<evidence type="ECO:0000256" key="3">
    <source>
        <dbReference type="ARBA" id="ARBA00022630"/>
    </source>
</evidence>
<dbReference type="InterPro" id="IPR050416">
    <property type="entry name" value="FAD-linked_Oxidoreductase"/>
</dbReference>
<reference evidence="7 8" key="1">
    <citation type="journal article" date="2011" name="PLoS Genet.">
        <title>Genomic analysis of the necrotrophic fungal pathogens Sclerotinia sclerotiorum and Botrytis cinerea.</title>
        <authorList>
            <person name="Amselem J."/>
            <person name="Cuomo C.A."/>
            <person name="van Kan J.A."/>
            <person name="Viaud M."/>
            <person name="Benito E.P."/>
            <person name="Couloux A."/>
            <person name="Coutinho P.M."/>
            <person name="de Vries R.P."/>
            <person name="Dyer P.S."/>
            <person name="Fillinger S."/>
            <person name="Fournier E."/>
            <person name="Gout L."/>
            <person name="Hahn M."/>
            <person name="Kohn L."/>
            <person name="Lapalu N."/>
            <person name="Plummer K.M."/>
            <person name="Pradier J.M."/>
            <person name="Quevillon E."/>
            <person name="Sharon A."/>
            <person name="Simon A."/>
            <person name="ten Have A."/>
            <person name="Tudzynski B."/>
            <person name="Tudzynski P."/>
            <person name="Wincker P."/>
            <person name="Andrew M."/>
            <person name="Anthouard V."/>
            <person name="Beever R.E."/>
            <person name="Beffa R."/>
            <person name="Benoit I."/>
            <person name="Bouzid O."/>
            <person name="Brault B."/>
            <person name="Chen Z."/>
            <person name="Choquer M."/>
            <person name="Collemare J."/>
            <person name="Cotton P."/>
            <person name="Danchin E.G."/>
            <person name="Da Silva C."/>
            <person name="Gautier A."/>
            <person name="Giraud C."/>
            <person name="Giraud T."/>
            <person name="Gonzalez C."/>
            <person name="Grossetete S."/>
            <person name="Guldener U."/>
            <person name="Henrissat B."/>
            <person name="Howlett B.J."/>
            <person name="Kodira C."/>
            <person name="Kretschmer M."/>
            <person name="Lappartient A."/>
            <person name="Leroch M."/>
            <person name="Levis C."/>
            <person name="Mauceli E."/>
            <person name="Neuveglise C."/>
            <person name="Oeser B."/>
            <person name="Pearson M."/>
            <person name="Poulain J."/>
            <person name="Poussereau N."/>
            <person name="Quesneville H."/>
            <person name="Rascle C."/>
            <person name="Schumacher J."/>
            <person name="Segurens B."/>
            <person name="Sexton A."/>
            <person name="Silva E."/>
            <person name="Sirven C."/>
            <person name="Soanes D.M."/>
            <person name="Talbot N.J."/>
            <person name="Templeton M."/>
            <person name="Yandava C."/>
            <person name="Yarden O."/>
            <person name="Zeng Q."/>
            <person name="Rollins J.A."/>
            <person name="Lebrun M.H."/>
            <person name="Dickman M."/>
        </authorList>
    </citation>
    <scope>NUCLEOTIDE SEQUENCE [LARGE SCALE GENOMIC DNA]</scope>
    <source>
        <strain evidence="7 8">B05.10</strain>
    </source>
</reference>
<comment type="cofactor">
    <cofactor evidence="1">
        <name>FAD</name>
        <dbReference type="ChEBI" id="CHEBI:57692"/>
    </cofactor>
</comment>
<dbReference type="InterPro" id="IPR006094">
    <property type="entry name" value="Oxid_FAD_bind_N"/>
</dbReference>
<protein>
    <recommendedName>
        <fullName evidence="6">FAD-binding PCMH-type domain-containing protein</fullName>
    </recommendedName>
</protein>
<evidence type="ECO:0000313" key="8">
    <source>
        <dbReference type="Proteomes" id="UP000001798"/>
    </source>
</evidence>
<dbReference type="GO" id="GO:0016491">
    <property type="term" value="F:oxidoreductase activity"/>
    <property type="evidence" value="ECO:0007669"/>
    <property type="project" value="UniProtKB-KW"/>
</dbReference>
<dbReference type="Proteomes" id="UP000001798">
    <property type="component" value="Chromosome 15"/>
</dbReference>
<dbReference type="SUPFAM" id="SSF56176">
    <property type="entry name" value="FAD-binding/transporter-associated domain-like"/>
    <property type="match status" value="1"/>
</dbReference>
<dbReference type="VEuPathDB" id="FungiDB:Bcin15g03640"/>
<gene>
    <name evidence="7" type="ORF">BCIN_15g03640</name>
</gene>